<keyword evidence="5" id="KW-0430">Lectin</keyword>
<evidence type="ECO:0000256" key="2">
    <source>
        <dbReference type="ARBA" id="ARBA00010270"/>
    </source>
</evidence>
<comment type="similarity">
    <text evidence="2">Belongs to the BA14k family.</text>
</comment>
<accession>A0ABU4AFA3</accession>
<dbReference type="InterPro" id="IPR012413">
    <property type="entry name" value="BA14K"/>
</dbReference>
<evidence type="ECO:0000313" key="8">
    <source>
        <dbReference type="Proteomes" id="UP001185659"/>
    </source>
</evidence>
<dbReference type="Pfam" id="PF07886">
    <property type="entry name" value="BA14K"/>
    <property type="match status" value="1"/>
</dbReference>
<evidence type="ECO:0000256" key="4">
    <source>
        <dbReference type="ARBA" id="ARBA00022475"/>
    </source>
</evidence>
<evidence type="ECO:0000313" key="7">
    <source>
        <dbReference type="EMBL" id="MDV6224934.1"/>
    </source>
</evidence>
<evidence type="ECO:0000256" key="5">
    <source>
        <dbReference type="ARBA" id="ARBA00022734"/>
    </source>
</evidence>
<evidence type="ECO:0000256" key="3">
    <source>
        <dbReference type="ARBA" id="ARBA00020552"/>
    </source>
</evidence>
<dbReference type="Proteomes" id="UP001185659">
    <property type="component" value="Unassembled WGS sequence"/>
</dbReference>
<evidence type="ECO:0000256" key="1">
    <source>
        <dbReference type="ARBA" id="ARBA00004167"/>
    </source>
</evidence>
<sequence length="189" mass="22658">MFHLRLILIALFCLLGVETTSAGSLIGWADADRACADGWADDWADGWNERRAMRRLFPGRMRLTLGEAHRRHWRERCPHERRWRDRAVPFWSRWHDPHGRFAGEFYGFNDVYGPGRPILRPRHGARSFHWRYERQPEQRRTARRAYPGHDARTAHLAWCHDRYRSYRARDNTFQPYKGARRVCVSPYGR</sequence>
<organism evidence="7 8">
    <name type="scientific">Nitratireductor aquimarinus</name>
    <dbReference type="NCBI Taxonomy" id="889300"/>
    <lineage>
        <taxon>Bacteria</taxon>
        <taxon>Pseudomonadati</taxon>
        <taxon>Pseudomonadota</taxon>
        <taxon>Alphaproteobacteria</taxon>
        <taxon>Hyphomicrobiales</taxon>
        <taxon>Phyllobacteriaceae</taxon>
        <taxon>Nitratireductor</taxon>
    </lineage>
</organism>
<comment type="subcellular location">
    <subcellularLocation>
        <location evidence="1">Membrane</location>
        <topology evidence="1">Single-pass membrane protein</topology>
    </subcellularLocation>
</comment>
<proteinExistence type="inferred from homology"/>
<keyword evidence="8" id="KW-1185">Reference proteome</keyword>
<keyword evidence="4" id="KW-1003">Cell membrane</keyword>
<name>A0ABU4AFA3_9HYPH</name>
<comment type="function">
    <text evidence="6">Has immunoglobulin-binding and hemagglutination properties, and can bind to mannose. Essential for virulence. May be involved in LPS biosynthesis or polysaccharide transport.</text>
</comment>
<dbReference type="RefSeq" id="WP_317560240.1">
    <property type="nucleotide sequence ID" value="NZ_JAWLIP010000001.1"/>
</dbReference>
<gene>
    <name evidence="7" type="ORF">R2G56_01425</name>
</gene>
<comment type="caution">
    <text evidence="7">The sequence shown here is derived from an EMBL/GenBank/DDBJ whole genome shotgun (WGS) entry which is preliminary data.</text>
</comment>
<keyword evidence="4" id="KW-0472">Membrane</keyword>
<reference evidence="7 8" key="1">
    <citation type="submission" date="2023-10" db="EMBL/GenBank/DDBJ databases">
        <authorList>
            <person name="Venkata Ramana C."/>
            <person name="Sasikala C."/>
            <person name="Dhurka M."/>
        </authorList>
    </citation>
    <scope>NUCLEOTIDE SEQUENCE [LARGE SCALE GENOMIC DNA]</scope>
    <source>
        <strain evidence="7 8">KCTC 32151</strain>
    </source>
</reference>
<dbReference type="EMBL" id="JAWLIP010000001">
    <property type="protein sequence ID" value="MDV6224934.1"/>
    <property type="molecule type" value="Genomic_DNA"/>
</dbReference>
<evidence type="ECO:0000256" key="6">
    <source>
        <dbReference type="ARBA" id="ARBA00025321"/>
    </source>
</evidence>
<protein>
    <recommendedName>
        <fullName evidence="3">Lectin-like protein BA14k</fullName>
    </recommendedName>
</protein>